<dbReference type="Proteomes" id="UP000306102">
    <property type="component" value="Unassembled WGS sequence"/>
</dbReference>
<comment type="caution">
    <text evidence="2">The sequence shown here is derived from an EMBL/GenBank/DDBJ whole genome shotgun (WGS) entry which is preliminary data.</text>
</comment>
<sequence length="306" mass="34236">MEYKVLNCGSSNICHYLPCSEQQMLRSALLILSMFFPLVHSVNNFTSDESLDVLLQDLAFKALLQHRPHTGALYKASLPANLAGMEISVVRLRSKTLWNRGANFSYIHIPLRSTLPMPHVKRILIVYTDLGNWSSYYYKIPGYSLVSSVVGFMAYDVSNVSSNGVTKISLDTTGKPMEIRFRDLTFPQDRIRRRCAMFSADGMVYLSDLSTENVCSSRNQGYFSIVAPLKRKKTVRKGFVLGFVGVVLVCVVGIVVVKFVAAKKIHKMEREAGEGEELETIWIGTSKMFSAAVTRTHPDLEDASLS</sequence>
<dbReference type="STRING" id="542762.A0A4S4DID2"/>
<feature type="transmembrane region" description="Helical" evidence="1">
    <location>
        <begin position="239"/>
        <end position="261"/>
    </location>
</feature>
<dbReference type="AlphaFoldDB" id="A0A4S4DID2"/>
<keyword evidence="1" id="KW-0472">Membrane</keyword>
<keyword evidence="1" id="KW-0812">Transmembrane</keyword>
<dbReference type="PANTHER" id="PTHR33512:SF4">
    <property type="entry name" value="PROTEIN, PUTATIVE (DUF1191)-RELATED"/>
    <property type="match status" value="1"/>
</dbReference>
<dbReference type="PANTHER" id="PTHR33512">
    <property type="entry name" value="PROTEIN, PUTATIVE (DUF1191)-RELATED"/>
    <property type="match status" value="1"/>
</dbReference>
<proteinExistence type="predicted"/>
<accession>A0A4S4DID2</accession>
<gene>
    <name evidence="2" type="ORF">TEA_003127</name>
</gene>
<dbReference type="Pfam" id="PF06697">
    <property type="entry name" value="DUF1191"/>
    <property type="match status" value="1"/>
</dbReference>
<evidence type="ECO:0000256" key="1">
    <source>
        <dbReference type="SAM" id="Phobius"/>
    </source>
</evidence>
<keyword evidence="1" id="KW-1133">Transmembrane helix</keyword>
<protein>
    <submittedName>
        <fullName evidence="2">Uncharacterized protein</fullName>
    </submittedName>
</protein>
<evidence type="ECO:0000313" key="2">
    <source>
        <dbReference type="EMBL" id="THG02572.1"/>
    </source>
</evidence>
<dbReference type="GO" id="GO:0016020">
    <property type="term" value="C:membrane"/>
    <property type="evidence" value="ECO:0007669"/>
    <property type="project" value="TreeGrafter"/>
</dbReference>
<dbReference type="InterPro" id="IPR010605">
    <property type="entry name" value="DUF1191"/>
</dbReference>
<evidence type="ECO:0000313" key="3">
    <source>
        <dbReference type="Proteomes" id="UP000306102"/>
    </source>
</evidence>
<name>A0A4S4DID2_CAMSN</name>
<organism evidence="2 3">
    <name type="scientific">Camellia sinensis var. sinensis</name>
    <name type="common">China tea</name>
    <dbReference type="NCBI Taxonomy" id="542762"/>
    <lineage>
        <taxon>Eukaryota</taxon>
        <taxon>Viridiplantae</taxon>
        <taxon>Streptophyta</taxon>
        <taxon>Embryophyta</taxon>
        <taxon>Tracheophyta</taxon>
        <taxon>Spermatophyta</taxon>
        <taxon>Magnoliopsida</taxon>
        <taxon>eudicotyledons</taxon>
        <taxon>Gunneridae</taxon>
        <taxon>Pentapetalae</taxon>
        <taxon>asterids</taxon>
        <taxon>Ericales</taxon>
        <taxon>Theaceae</taxon>
        <taxon>Camellia</taxon>
    </lineage>
</organism>
<dbReference type="EMBL" id="SDRB02011156">
    <property type="protein sequence ID" value="THG02572.1"/>
    <property type="molecule type" value="Genomic_DNA"/>
</dbReference>
<keyword evidence="3" id="KW-1185">Reference proteome</keyword>
<reference evidence="2 3" key="1">
    <citation type="journal article" date="2018" name="Proc. Natl. Acad. Sci. U.S.A.">
        <title>Draft genome sequence of Camellia sinensis var. sinensis provides insights into the evolution of the tea genome and tea quality.</title>
        <authorList>
            <person name="Wei C."/>
            <person name="Yang H."/>
            <person name="Wang S."/>
            <person name="Zhao J."/>
            <person name="Liu C."/>
            <person name="Gao L."/>
            <person name="Xia E."/>
            <person name="Lu Y."/>
            <person name="Tai Y."/>
            <person name="She G."/>
            <person name="Sun J."/>
            <person name="Cao H."/>
            <person name="Tong W."/>
            <person name="Gao Q."/>
            <person name="Li Y."/>
            <person name="Deng W."/>
            <person name="Jiang X."/>
            <person name="Wang W."/>
            <person name="Chen Q."/>
            <person name="Zhang S."/>
            <person name="Li H."/>
            <person name="Wu J."/>
            <person name="Wang P."/>
            <person name="Li P."/>
            <person name="Shi C."/>
            <person name="Zheng F."/>
            <person name="Jian J."/>
            <person name="Huang B."/>
            <person name="Shan D."/>
            <person name="Shi M."/>
            <person name="Fang C."/>
            <person name="Yue Y."/>
            <person name="Li F."/>
            <person name="Li D."/>
            <person name="Wei S."/>
            <person name="Han B."/>
            <person name="Jiang C."/>
            <person name="Yin Y."/>
            <person name="Xia T."/>
            <person name="Zhang Z."/>
            <person name="Bennetzen J.L."/>
            <person name="Zhao S."/>
            <person name="Wan X."/>
        </authorList>
    </citation>
    <scope>NUCLEOTIDE SEQUENCE [LARGE SCALE GENOMIC DNA]</scope>
    <source>
        <strain evidence="3">cv. Shuchazao</strain>
        <tissue evidence="2">Leaf</tissue>
    </source>
</reference>